<dbReference type="STRING" id="417292.SAMN05421806_1071"/>
<evidence type="ECO:0000313" key="2">
    <source>
        <dbReference type="Proteomes" id="UP000199155"/>
    </source>
</evidence>
<dbReference type="AlphaFoldDB" id="A0A1G9BDE7"/>
<protein>
    <recommendedName>
        <fullName evidence="3">WXG100 family type VII secretion target</fullName>
    </recommendedName>
</protein>
<organism evidence="1 2">
    <name type="scientific">Streptomyces indicus</name>
    <dbReference type="NCBI Taxonomy" id="417292"/>
    <lineage>
        <taxon>Bacteria</taxon>
        <taxon>Bacillati</taxon>
        <taxon>Actinomycetota</taxon>
        <taxon>Actinomycetes</taxon>
        <taxon>Kitasatosporales</taxon>
        <taxon>Streptomycetaceae</taxon>
        <taxon>Streptomyces</taxon>
    </lineage>
</organism>
<evidence type="ECO:0008006" key="3">
    <source>
        <dbReference type="Google" id="ProtNLM"/>
    </source>
</evidence>
<evidence type="ECO:0000313" key="1">
    <source>
        <dbReference type="EMBL" id="SDK37503.1"/>
    </source>
</evidence>
<reference evidence="1 2" key="1">
    <citation type="submission" date="2016-10" db="EMBL/GenBank/DDBJ databases">
        <authorList>
            <person name="de Groot N.N."/>
        </authorList>
    </citation>
    <scope>NUCLEOTIDE SEQUENCE [LARGE SCALE GENOMIC DNA]</scope>
    <source>
        <strain evidence="1 2">CGMCC 4.5727</strain>
    </source>
</reference>
<accession>A0A1G9BDE7</accession>
<keyword evidence="2" id="KW-1185">Reference proteome</keyword>
<dbReference type="Proteomes" id="UP000199155">
    <property type="component" value="Unassembled WGS sequence"/>
</dbReference>
<sequence>MIHGHVAHVACGEREGRVNAGLSAGNWIHGGGVRVKFDMGASVLSNLRSQSQTSSDDLGSLIRQLIAAAQPLEGKFNGSGKAAFDAFKNNSDEITAALNGALSAILGGQSGMDSAFGTGDQESADNARQNMAAANFDAARFGGR</sequence>
<dbReference type="EMBL" id="FNFF01000007">
    <property type="protein sequence ID" value="SDK37503.1"/>
    <property type="molecule type" value="Genomic_DNA"/>
</dbReference>
<name>A0A1G9BDE7_9ACTN</name>
<gene>
    <name evidence="1" type="ORF">SAMN05421806_1071</name>
</gene>
<proteinExistence type="predicted"/>